<reference evidence="9" key="1">
    <citation type="journal article" date="2019" name="Int. J. Syst. Evol. Microbiol.">
        <title>The Global Catalogue of Microorganisms (GCM) 10K type strain sequencing project: providing services to taxonomists for standard genome sequencing and annotation.</title>
        <authorList>
            <consortium name="The Broad Institute Genomics Platform"/>
            <consortium name="The Broad Institute Genome Sequencing Center for Infectious Disease"/>
            <person name="Wu L."/>
            <person name="Ma J."/>
        </authorList>
    </citation>
    <scope>NUCLEOTIDE SEQUENCE [LARGE SCALE GENOMIC DNA]</scope>
    <source>
        <strain evidence="9">CGMCC 4.7329</strain>
    </source>
</reference>
<proteinExistence type="inferred from homology"/>
<dbReference type="Proteomes" id="UP000658127">
    <property type="component" value="Unassembled WGS sequence"/>
</dbReference>
<feature type="domain" description="Carbohydrate kinase PfkB" evidence="7">
    <location>
        <begin position="18"/>
        <end position="300"/>
    </location>
</feature>
<keyword evidence="5" id="KW-0067">ATP-binding</keyword>
<sequence length="326" mass="34491">MSAAEQPRILTVTLNPTVDLTFDVRRLISGGKNRAQLSSVQGGGGGINVARCLARLGVPTVALHTSGREVGRRLSRLLDEEGLLHRGIDIGAETREAVVIGEEWSGHSYHVVPPGPRLSEAEEARCMEAIVSAARDFPYLVLTGGATPGLRDDFSADILRSANADGITTVLDIAGAQLRKALQEKAFLIRLDRKEAGALIGRAIESFSDARAANQCVLETGATDNVVTTVGALGAVYSDREFDHEISAPPLSNPARSDACAGDSLVAALTSRLAAGDSCLRACEYGVAAAAATVMLPGTRVFEQDIVDELRTAVHTRRSLRSRPTK</sequence>
<dbReference type="InterPro" id="IPR002173">
    <property type="entry name" value="Carboh/pur_kinase_PfkB_CS"/>
</dbReference>
<comment type="caution">
    <text evidence="8">The sequence shown here is derived from an EMBL/GenBank/DDBJ whole genome shotgun (WGS) entry which is preliminary data.</text>
</comment>
<evidence type="ECO:0000313" key="9">
    <source>
        <dbReference type="Proteomes" id="UP000658127"/>
    </source>
</evidence>
<name>A0ABQ2KAE7_9NOCA</name>
<keyword evidence="2 6" id="KW-0808">Transferase</keyword>
<evidence type="ECO:0000256" key="6">
    <source>
        <dbReference type="PIRNR" id="PIRNR000535"/>
    </source>
</evidence>
<gene>
    <name evidence="8" type="ORF">GCM10011610_24360</name>
</gene>
<dbReference type="SUPFAM" id="SSF53613">
    <property type="entry name" value="Ribokinase-like"/>
    <property type="match status" value="1"/>
</dbReference>
<evidence type="ECO:0000313" key="8">
    <source>
        <dbReference type="EMBL" id="GGN77673.1"/>
    </source>
</evidence>
<dbReference type="Gene3D" id="3.40.1190.20">
    <property type="match status" value="1"/>
</dbReference>
<dbReference type="PIRSF" id="PIRSF000535">
    <property type="entry name" value="1PFK/6PFK/LacC"/>
    <property type="match status" value="1"/>
</dbReference>
<keyword evidence="9" id="KW-1185">Reference proteome</keyword>
<organism evidence="8 9">
    <name type="scientific">Nocardia rhizosphaerihabitans</name>
    <dbReference type="NCBI Taxonomy" id="1691570"/>
    <lineage>
        <taxon>Bacteria</taxon>
        <taxon>Bacillati</taxon>
        <taxon>Actinomycetota</taxon>
        <taxon>Actinomycetes</taxon>
        <taxon>Mycobacteriales</taxon>
        <taxon>Nocardiaceae</taxon>
        <taxon>Nocardia</taxon>
    </lineage>
</organism>
<dbReference type="PROSITE" id="PS00583">
    <property type="entry name" value="PFKB_KINASES_1"/>
    <property type="match status" value="1"/>
</dbReference>
<evidence type="ECO:0000256" key="2">
    <source>
        <dbReference type="ARBA" id="ARBA00022679"/>
    </source>
</evidence>
<evidence type="ECO:0000256" key="4">
    <source>
        <dbReference type="ARBA" id="ARBA00022777"/>
    </source>
</evidence>
<protein>
    <submittedName>
        <fullName evidence="8">Phosphofructokinase</fullName>
    </submittedName>
</protein>
<accession>A0ABQ2KAE7</accession>
<evidence type="ECO:0000256" key="3">
    <source>
        <dbReference type="ARBA" id="ARBA00022741"/>
    </source>
</evidence>
<keyword evidence="4" id="KW-0418">Kinase</keyword>
<evidence type="ECO:0000259" key="7">
    <source>
        <dbReference type="Pfam" id="PF00294"/>
    </source>
</evidence>
<dbReference type="Pfam" id="PF00294">
    <property type="entry name" value="PfkB"/>
    <property type="match status" value="1"/>
</dbReference>
<comment type="similarity">
    <text evidence="1">Belongs to the carbohydrate kinase PfkB family.</text>
</comment>
<evidence type="ECO:0000256" key="5">
    <source>
        <dbReference type="ARBA" id="ARBA00022840"/>
    </source>
</evidence>
<dbReference type="PANTHER" id="PTHR46566:SF2">
    <property type="entry name" value="ATP-DEPENDENT 6-PHOSPHOFRUCTOKINASE ISOZYME 2"/>
    <property type="match status" value="1"/>
</dbReference>
<dbReference type="EMBL" id="BMNE01000002">
    <property type="protein sequence ID" value="GGN77673.1"/>
    <property type="molecule type" value="Genomic_DNA"/>
</dbReference>
<evidence type="ECO:0000256" key="1">
    <source>
        <dbReference type="ARBA" id="ARBA00010688"/>
    </source>
</evidence>
<dbReference type="InterPro" id="IPR017583">
    <property type="entry name" value="Tagatose/fructose_Pkinase"/>
</dbReference>
<dbReference type="InterPro" id="IPR029056">
    <property type="entry name" value="Ribokinase-like"/>
</dbReference>
<dbReference type="CDD" id="cd01164">
    <property type="entry name" value="FruK_PfkB_like"/>
    <property type="match status" value="1"/>
</dbReference>
<dbReference type="PANTHER" id="PTHR46566">
    <property type="entry name" value="1-PHOSPHOFRUCTOKINASE-RELATED"/>
    <property type="match status" value="1"/>
</dbReference>
<dbReference type="InterPro" id="IPR011611">
    <property type="entry name" value="PfkB_dom"/>
</dbReference>
<keyword evidence="3" id="KW-0547">Nucleotide-binding</keyword>
<dbReference type="NCBIfam" id="TIGR03168">
    <property type="entry name" value="1-PFK"/>
    <property type="match status" value="1"/>
</dbReference>